<gene>
    <name evidence="1" type="ORF">FB466_1054</name>
</gene>
<dbReference type="EMBL" id="VFPN01000001">
    <property type="protein sequence ID" value="TQM66220.1"/>
    <property type="molecule type" value="Genomic_DNA"/>
</dbReference>
<dbReference type="OrthoDB" id="9793864at2"/>
<organism evidence="1 2">
    <name type="scientific">Klugiella xanthotipulae</name>
    <dbReference type="NCBI Taxonomy" id="244735"/>
    <lineage>
        <taxon>Bacteria</taxon>
        <taxon>Bacillati</taxon>
        <taxon>Actinomycetota</taxon>
        <taxon>Actinomycetes</taxon>
        <taxon>Micrococcales</taxon>
        <taxon>Microbacteriaceae</taxon>
        <taxon>Klugiella</taxon>
    </lineage>
</organism>
<name>A0A543I6V0_9MICO</name>
<keyword evidence="2" id="KW-1185">Reference proteome</keyword>
<proteinExistence type="predicted"/>
<dbReference type="Proteomes" id="UP000318331">
    <property type="component" value="Unassembled WGS sequence"/>
</dbReference>
<reference evidence="1 2" key="1">
    <citation type="submission" date="2019-06" db="EMBL/GenBank/DDBJ databases">
        <title>Sequencing the genomes of 1000 actinobacteria strains.</title>
        <authorList>
            <person name="Klenk H.-P."/>
        </authorList>
    </citation>
    <scope>NUCLEOTIDE SEQUENCE [LARGE SCALE GENOMIC DNA]</scope>
    <source>
        <strain evidence="1 2">DSM 18031</strain>
    </source>
</reference>
<dbReference type="RefSeq" id="WP_141916371.1">
    <property type="nucleotide sequence ID" value="NZ_BAAAYS010000014.1"/>
</dbReference>
<dbReference type="AlphaFoldDB" id="A0A543I6V0"/>
<accession>A0A543I6V0</accession>
<protein>
    <submittedName>
        <fullName evidence="1">Uncharacterized protein DUF955</fullName>
    </submittedName>
</protein>
<comment type="caution">
    <text evidence="1">The sequence shown here is derived from an EMBL/GenBank/DDBJ whole genome shotgun (WGS) entry which is preliminary data.</text>
</comment>
<evidence type="ECO:0000313" key="2">
    <source>
        <dbReference type="Proteomes" id="UP000318331"/>
    </source>
</evidence>
<sequence length="147" mass="16711">MTQLELPVAAAPMYGRDTLVDSDCSRDYDPWEHAVSLGLPVIYRSDVPEDSNARYSLEHRAVFVRPGLHAAVERSTIAHEIVHHEHDDEGCETMQEERADRIAAGRLIRPSLLWRYEGVTEDPGAIALELGVTDHLMLAYLRWHARR</sequence>
<evidence type="ECO:0000313" key="1">
    <source>
        <dbReference type="EMBL" id="TQM66220.1"/>
    </source>
</evidence>